<reference evidence="1" key="2">
    <citation type="journal article" date="2020" name="Nat. Commun.">
        <title>Large-scale genome sequencing of mycorrhizal fungi provides insights into the early evolution of symbiotic traits.</title>
        <authorList>
            <person name="Miyauchi S."/>
            <person name="Kiss E."/>
            <person name="Kuo A."/>
            <person name="Drula E."/>
            <person name="Kohler A."/>
            <person name="Sanchez-Garcia M."/>
            <person name="Morin E."/>
            <person name="Andreopoulos B."/>
            <person name="Barry K.W."/>
            <person name="Bonito G."/>
            <person name="Buee M."/>
            <person name="Carver A."/>
            <person name="Chen C."/>
            <person name="Cichocki N."/>
            <person name="Clum A."/>
            <person name="Culley D."/>
            <person name="Crous P.W."/>
            <person name="Fauchery L."/>
            <person name="Girlanda M."/>
            <person name="Hayes R.D."/>
            <person name="Keri Z."/>
            <person name="LaButti K."/>
            <person name="Lipzen A."/>
            <person name="Lombard V."/>
            <person name="Magnuson J."/>
            <person name="Maillard F."/>
            <person name="Murat C."/>
            <person name="Nolan M."/>
            <person name="Ohm R.A."/>
            <person name="Pangilinan J."/>
            <person name="Pereira M.F."/>
            <person name="Perotto S."/>
            <person name="Peter M."/>
            <person name="Pfister S."/>
            <person name="Riley R."/>
            <person name="Sitrit Y."/>
            <person name="Stielow J.B."/>
            <person name="Szollosi G."/>
            <person name="Zifcakova L."/>
            <person name="Stursova M."/>
            <person name="Spatafora J.W."/>
            <person name="Tedersoo L."/>
            <person name="Vaario L.M."/>
            <person name="Yamada A."/>
            <person name="Yan M."/>
            <person name="Wang P."/>
            <person name="Xu J."/>
            <person name="Bruns T."/>
            <person name="Baldrian P."/>
            <person name="Vilgalys R."/>
            <person name="Dunand C."/>
            <person name="Henrissat B."/>
            <person name="Grigoriev I.V."/>
            <person name="Hibbett D."/>
            <person name="Nagy L.G."/>
            <person name="Martin F.M."/>
        </authorList>
    </citation>
    <scope>NUCLEOTIDE SEQUENCE</scope>
    <source>
        <strain evidence="1">P2</strain>
    </source>
</reference>
<evidence type="ECO:0000313" key="2">
    <source>
        <dbReference type="Proteomes" id="UP000886501"/>
    </source>
</evidence>
<accession>A0ACB6YXK4</accession>
<keyword evidence="2" id="KW-1185">Reference proteome</keyword>
<dbReference type="Proteomes" id="UP000886501">
    <property type="component" value="Unassembled WGS sequence"/>
</dbReference>
<proteinExistence type="predicted"/>
<sequence>MTASGATPVPTGPGPGTSHRDSLSPPQNLVQASLATSSTHGSTRSSFTAPTATIKRYDQTTKLKPPYIDLYLDPITTSFADGGEPQGWTPLAHPEGALYWVNWEEGEKLMPVYTDAYLYDKEILEEVEKFRDAIFGQIKADRMPAGRELVLDLGDEQDPNERVCYYYFVNHTNRTLFWLHRFDTRPLLSGLRRVKSKPRIQQAMEKIYWNHCEMFPHDREVPEKLLGELVRIVFVGGANGYSAFVVARGRYIHFFGQREARLSTDQSIFSDEDKKRTWMIRCASLLMLSAPGVHLEGTMTLMGRFLSHRWSNFICKVQNEWHELIRIRKNSRGCPASGVRVGGNVRSPAQVTSLMPIIFCLGRVTSRRSLLQAITTRFGLEKLAILCSLPHSLLLWAVASFFAAFTFVALVDTGGKWQRYPTAVVMFAVILLLIWCIWRTLRWNVNSLRGLPAPIGRGHYIQSDRPI</sequence>
<comment type="caution">
    <text evidence="1">The sequence shown here is derived from an EMBL/GenBank/DDBJ whole genome shotgun (WGS) entry which is preliminary data.</text>
</comment>
<gene>
    <name evidence="1" type="ORF">BDM02DRAFT_3124924</name>
</gene>
<reference evidence="1" key="1">
    <citation type="submission" date="2019-10" db="EMBL/GenBank/DDBJ databases">
        <authorList>
            <consortium name="DOE Joint Genome Institute"/>
            <person name="Kuo A."/>
            <person name="Miyauchi S."/>
            <person name="Kiss E."/>
            <person name="Drula E."/>
            <person name="Kohler A."/>
            <person name="Sanchez-Garcia M."/>
            <person name="Andreopoulos B."/>
            <person name="Barry K.W."/>
            <person name="Bonito G."/>
            <person name="Buee M."/>
            <person name="Carver A."/>
            <person name="Chen C."/>
            <person name="Cichocki N."/>
            <person name="Clum A."/>
            <person name="Culley D."/>
            <person name="Crous P.W."/>
            <person name="Fauchery L."/>
            <person name="Girlanda M."/>
            <person name="Hayes R."/>
            <person name="Keri Z."/>
            <person name="Labutti K."/>
            <person name="Lipzen A."/>
            <person name="Lombard V."/>
            <person name="Magnuson J."/>
            <person name="Maillard F."/>
            <person name="Morin E."/>
            <person name="Murat C."/>
            <person name="Nolan M."/>
            <person name="Ohm R."/>
            <person name="Pangilinan J."/>
            <person name="Pereira M."/>
            <person name="Perotto S."/>
            <person name="Peter M."/>
            <person name="Riley R."/>
            <person name="Sitrit Y."/>
            <person name="Stielow B."/>
            <person name="Szollosi G."/>
            <person name="Zifcakova L."/>
            <person name="Stursova M."/>
            <person name="Spatafora J.W."/>
            <person name="Tedersoo L."/>
            <person name="Vaario L.-M."/>
            <person name="Yamada A."/>
            <person name="Yan M."/>
            <person name="Wang P."/>
            <person name="Xu J."/>
            <person name="Bruns T."/>
            <person name="Baldrian P."/>
            <person name="Vilgalys R."/>
            <person name="Henrissat B."/>
            <person name="Grigoriev I.V."/>
            <person name="Hibbett D."/>
            <person name="Nagy L.G."/>
            <person name="Martin F.M."/>
        </authorList>
    </citation>
    <scope>NUCLEOTIDE SEQUENCE</scope>
    <source>
        <strain evidence="1">P2</strain>
    </source>
</reference>
<evidence type="ECO:0000313" key="1">
    <source>
        <dbReference type="EMBL" id="KAF9642012.1"/>
    </source>
</evidence>
<name>A0ACB6YXK4_THEGA</name>
<dbReference type="EMBL" id="MU118782">
    <property type="protein sequence ID" value="KAF9642012.1"/>
    <property type="molecule type" value="Genomic_DNA"/>
</dbReference>
<organism evidence="1 2">
    <name type="scientific">Thelephora ganbajun</name>
    <name type="common">Ganba fungus</name>
    <dbReference type="NCBI Taxonomy" id="370292"/>
    <lineage>
        <taxon>Eukaryota</taxon>
        <taxon>Fungi</taxon>
        <taxon>Dikarya</taxon>
        <taxon>Basidiomycota</taxon>
        <taxon>Agaricomycotina</taxon>
        <taxon>Agaricomycetes</taxon>
        <taxon>Thelephorales</taxon>
        <taxon>Thelephoraceae</taxon>
        <taxon>Thelephora</taxon>
    </lineage>
</organism>
<protein>
    <submittedName>
        <fullName evidence="1">Uncharacterized protein</fullName>
    </submittedName>
</protein>